<protein>
    <submittedName>
        <fullName evidence="1">Uncharacterized protein</fullName>
    </submittedName>
</protein>
<dbReference type="RefSeq" id="XP_043157732.1">
    <property type="nucleotide sequence ID" value="XM_043301797.1"/>
</dbReference>
<reference evidence="1 2" key="1">
    <citation type="submission" date="2018-10" db="EMBL/GenBank/DDBJ databases">
        <title>Pan-genome distribution and transcriptional activeness of fungal secondary metabolism genes in Aspergillus section Fumigati.</title>
        <authorList>
            <person name="Takahashi H."/>
            <person name="Umemura M."/>
            <person name="Ninomiya A."/>
            <person name="Kusuya Y."/>
            <person name="Urayama S."/>
            <person name="Shimizu M."/>
            <person name="Watanabe A."/>
            <person name="Kamei K."/>
            <person name="Yaguchi T."/>
            <person name="Hagiwara D."/>
        </authorList>
    </citation>
    <scope>NUCLEOTIDE SEQUENCE [LARGE SCALE GENOMIC DNA]</scope>
    <source>
        <strain evidence="1 2">IFM 55266</strain>
    </source>
</reference>
<accession>A0A9P3B932</accession>
<evidence type="ECO:0000313" key="1">
    <source>
        <dbReference type="EMBL" id="GIJ86986.1"/>
    </source>
</evidence>
<keyword evidence="2" id="KW-1185">Reference proteome</keyword>
<evidence type="ECO:0000313" key="2">
    <source>
        <dbReference type="Proteomes" id="UP001043456"/>
    </source>
</evidence>
<dbReference type="AlphaFoldDB" id="A0A9P3B932"/>
<name>A0A9P3B932_9EURO</name>
<dbReference type="Proteomes" id="UP001043456">
    <property type="component" value="Unassembled WGS sequence"/>
</dbReference>
<organism evidence="1 2">
    <name type="scientific">Aspergillus pseudoviridinutans</name>
    <dbReference type="NCBI Taxonomy" id="1517512"/>
    <lineage>
        <taxon>Eukaryota</taxon>
        <taxon>Fungi</taxon>
        <taxon>Dikarya</taxon>
        <taxon>Ascomycota</taxon>
        <taxon>Pezizomycotina</taxon>
        <taxon>Eurotiomycetes</taxon>
        <taxon>Eurotiomycetidae</taxon>
        <taxon>Eurotiales</taxon>
        <taxon>Aspergillaceae</taxon>
        <taxon>Aspergillus</taxon>
        <taxon>Aspergillus subgen. Fumigati</taxon>
    </lineage>
</organism>
<dbReference type="GeneID" id="67004496"/>
<sequence length="92" mass="10343">MSLQAPGILPTVDELNFLERCKTDSDAARPGESHGKTTFDALREGTPVSMTAQFQRTSGMAAMKFTVQRFGGEMQTHVRKPRWSIQELFHPF</sequence>
<proteinExistence type="predicted"/>
<gene>
    <name evidence="1" type="ORF">Asppvi_005885</name>
</gene>
<dbReference type="EMBL" id="BHVY01000004">
    <property type="protein sequence ID" value="GIJ86986.1"/>
    <property type="molecule type" value="Genomic_DNA"/>
</dbReference>
<comment type="caution">
    <text evidence="1">The sequence shown here is derived from an EMBL/GenBank/DDBJ whole genome shotgun (WGS) entry which is preliminary data.</text>
</comment>